<dbReference type="GeneID" id="51113344"/>
<evidence type="ECO:0000313" key="1">
    <source>
        <dbReference type="EMBL" id="TWG33234.1"/>
    </source>
</evidence>
<comment type="caution">
    <text evidence="1">The sequence shown here is derived from an EMBL/GenBank/DDBJ whole genome shotgun (WGS) entry which is preliminary data.</text>
</comment>
<dbReference type="InterPro" id="IPR036291">
    <property type="entry name" value="NAD(P)-bd_dom_sf"/>
</dbReference>
<dbReference type="GO" id="GO:0005737">
    <property type="term" value="C:cytoplasm"/>
    <property type="evidence" value="ECO:0007669"/>
    <property type="project" value="TreeGrafter"/>
</dbReference>
<dbReference type="Pfam" id="PF02423">
    <property type="entry name" value="OCD_Mu_crystall"/>
    <property type="match status" value="1"/>
</dbReference>
<name>A0A561XAV5_ACIDE</name>
<dbReference type="InterPro" id="IPR003462">
    <property type="entry name" value="ODC_Mu_crystall"/>
</dbReference>
<sequence>MLFAPSSAPSGVLDAAATAARLPWSDLADEIAALLKDPTVVVPQRAVLPLAQGGSLFVMPATDQSVAMTKLITFTPGNAGTGRPSIQGDVVVFDIATGERRLVLDGPTVTARRTAAVSLLAARHLAQVPQGPLLIVGAGVQGLAHAEAFIHGLGVREVWIASRSSASAQALAAQVRDLGVDVQVVADADAAVPHCPLIATCTTASALVLSAPPRPDAFLAAVGAFTPAMAELAPALCQHVARHGRILVDTSDALHEAGDLLQAGLDVAALPTLGEMVRSPGAAAPERRSGPVLFKSCGWAGWDLAAARLALRRASPAPAATAHWADPSA</sequence>
<organism evidence="1 2">
    <name type="scientific">Acidovorax delafieldii</name>
    <name type="common">Pseudomonas delafieldii</name>
    <dbReference type="NCBI Taxonomy" id="47920"/>
    <lineage>
        <taxon>Bacteria</taxon>
        <taxon>Pseudomonadati</taxon>
        <taxon>Pseudomonadota</taxon>
        <taxon>Betaproteobacteria</taxon>
        <taxon>Burkholderiales</taxon>
        <taxon>Comamonadaceae</taxon>
        <taxon>Acidovorax</taxon>
    </lineage>
</organism>
<gene>
    <name evidence="1" type="ORF">ATF69_4310</name>
</gene>
<evidence type="ECO:0000313" key="2">
    <source>
        <dbReference type="Proteomes" id="UP000321485"/>
    </source>
</evidence>
<dbReference type="InterPro" id="IPR023401">
    <property type="entry name" value="ODC_N"/>
</dbReference>
<proteinExistence type="predicted"/>
<dbReference type="PANTHER" id="PTHR13812:SF19">
    <property type="entry name" value="KETIMINE REDUCTASE MU-CRYSTALLIN"/>
    <property type="match status" value="1"/>
</dbReference>
<dbReference type="Gene3D" id="3.30.1780.10">
    <property type="entry name" value="ornithine cyclodeaminase, domain 1"/>
    <property type="match status" value="1"/>
</dbReference>
<protein>
    <submittedName>
        <fullName evidence="1">Ornithine cyclodeaminase</fullName>
    </submittedName>
</protein>
<dbReference type="Gene3D" id="3.40.50.720">
    <property type="entry name" value="NAD(P)-binding Rossmann-like Domain"/>
    <property type="match status" value="1"/>
</dbReference>
<accession>A0A561XAV5</accession>
<dbReference type="Proteomes" id="UP000321485">
    <property type="component" value="Unassembled WGS sequence"/>
</dbReference>
<dbReference type="EMBL" id="VJWE01000018">
    <property type="protein sequence ID" value="TWG33234.1"/>
    <property type="molecule type" value="Genomic_DNA"/>
</dbReference>
<dbReference type="AlphaFoldDB" id="A0A561XAV5"/>
<dbReference type="NCBIfam" id="NF005603">
    <property type="entry name" value="PRK07340.1"/>
    <property type="match status" value="1"/>
</dbReference>
<dbReference type="RefSeq" id="WP_146872214.1">
    <property type="nucleotide sequence ID" value="NZ_VJWE01000018.1"/>
</dbReference>
<dbReference type="PIRSF" id="PIRSF001439">
    <property type="entry name" value="CryM"/>
    <property type="match status" value="1"/>
</dbReference>
<dbReference type="PANTHER" id="PTHR13812">
    <property type="entry name" value="KETIMINE REDUCTASE MU-CRYSTALLIN"/>
    <property type="match status" value="1"/>
</dbReference>
<reference evidence="1 2" key="1">
    <citation type="journal article" date="2015" name="Stand. Genomic Sci.">
        <title>Genomic Encyclopedia of Bacterial and Archaeal Type Strains, Phase III: the genomes of soil and plant-associated and newly described type strains.</title>
        <authorList>
            <person name="Whitman W.B."/>
            <person name="Woyke T."/>
            <person name="Klenk H.P."/>
            <person name="Zhou Y."/>
            <person name="Lilburn T.G."/>
            <person name="Beck B.J."/>
            <person name="De Vos P."/>
            <person name="Vandamme P."/>
            <person name="Eisen J.A."/>
            <person name="Garrity G."/>
            <person name="Hugenholtz P."/>
            <person name="Kyrpides N.C."/>
        </authorList>
    </citation>
    <scope>NUCLEOTIDE SEQUENCE [LARGE SCALE GENOMIC DNA]</scope>
    <source>
        <strain evidence="1 2">DSM 64</strain>
    </source>
</reference>
<dbReference type="SUPFAM" id="SSF51735">
    <property type="entry name" value="NAD(P)-binding Rossmann-fold domains"/>
    <property type="match status" value="1"/>
</dbReference>